<evidence type="ECO:0000256" key="3">
    <source>
        <dbReference type="ARBA" id="ARBA00022759"/>
    </source>
</evidence>
<keyword evidence="8" id="KW-0732">Signal</keyword>
<accession>A0A2D2AWJ8</accession>
<dbReference type="InterPro" id="IPR008947">
    <property type="entry name" value="PLipase_C/P1_nuclease_dom_sf"/>
</dbReference>
<gene>
    <name evidence="9" type="ORF">CSW64_08095</name>
</gene>
<dbReference type="InterPro" id="IPR003154">
    <property type="entry name" value="S1/P1nuclease"/>
</dbReference>
<dbReference type="OrthoDB" id="267579at2"/>
<reference evidence="9 10" key="1">
    <citation type="submission" date="2017-10" db="EMBL/GenBank/DDBJ databases">
        <title>Genome sequence of Caulobacter mirabilis FWC38.</title>
        <authorList>
            <person name="Fiebig A."/>
            <person name="Crosson S."/>
        </authorList>
    </citation>
    <scope>NUCLEOTIDE SEQUENCE [LARGE SCALE GENOMIC DNA]</scope>
    <source>
        <strain evidence="9 10">FWC 38</strain>
    </source>
</reference>
<keyword evidence="4" id="KW-0378">Hydrolase</keyword>
<dbReference type="SUPFAM" id="SSF48537">
    <property type="entry name" value="Phospholipase C/P1 nuclease"/>
    <property type="match status" value="1"/>
</dbReference>
<keyword evidence="10" id="KW-1185">Reference proteome</keyword>
<evidence type="ECO:0000313" key="10">
    <source>
        <dbReference type="Proteomes" id="UP000228945"/>
    </source>
</evidence>
<dbReference type="EMBL" id="CP024201">
    <property type="protein sequence ID" value="ATQ42376.1"/>
    <property type="molecule type" value="Genomic_DNA"/>
</dbReference>
<protein>
    <submittedName>
        <fullName evidence="9">S1/P1 Nuclease</fullName>
    </submittedName>
</protein>
<dbReference type="GO" id="GO:0046872">
    <property type="term" value="F:metal ion binding"/>
    <property type="evidence" value="ECO:0007669"/>
    <property type="project" value="UniProtKB-KW"/>
</dbReference>
<evidence type="ECO:0000256" key="5">
    <source>
        <dbReference type="ARBA" id="ARBA00023157"/>
    </source>
</evidence>
<dbReference type="AlphaFoldDB" id="A0A2D2AWJ8"/>
<dbReference type="GO" id="GO:0003676">
    <property type="term" value="F:nucleic acid binding"/>
    <property type="evidence" value="ECO:0007669"/>
    <property type="project" value="InterPro"/>
</dbReference>
<evidence type="ECO:0000313" key="9">
    <source>
        <dbReference type="EMBL" id="ATQ42376.1"/>
    </source>
</evidence>
<evidence type="ECO:0000256" key="2">
    <source>
        <dbReference type="ARBA" id="ARBA00022723"/>
    </source>
</evidence>
<keyword evidence="5" id="KW-1015">Disulfide bond</keyword>
<dbReference type="Pfam" id="PF02265">
    <property type="entry name" value="S1-P1_nuclease"/>
    <property type="match status" value="1"/>
</dbReference>
<evidence type="ECO:0000256" key="1">
    <source>
        <dbReference type="ARBA" id="ARBA00022722"/>
    </source>
</evidence>
<evidence type="ECO:0000256" key="8">
    <source>
        <dbReference type="SAM" id="SignalP"/>
    </source>
</evidence>
<keyword evidence="2" id="KW-0479">Metal-binding</keyword>
<dbReference type="RefSeq" id="WP_099621633.1">
    <property type="nucleotide sequence ID" value="NZ_CP024201.1"/>
</dbReference>
<feature type="region of interest" description="Disordered" evidence="7">
    <location>
        <begin position="62"/>
        <end position="82"/>
    </location>
</feature>
<dbReference type="GO" id="GO:0016788">
    <property type="term" value="F:hydrolase activity, acting on ester bonds"/>
    <property type="evidence" value="ECO:0007669"/>
    <property type="project" value="InterPro"/>
</dbReference>
<organism evidence="9 10">
    <name type="scientific">Caulobacter mirabilis</name>
    <dbReference type="NCBI Taxonomy" id="69666"/>
    <lineage>
        <taxon>Bacteria</taxon>
        <taxon>Pseudomonadati</taxon>
        <taxon>Pseudomonadota</taxon>
        <taxon>Alphaproteobacteria</taxon>
        <taxon>Caulobacterales</taxon>
        <taxon>Caulobacteraceae</taxon>
        <taxon>Caulobacter</taxon>
    </lineage>
</organism>
<proteinExistence type="predicted"/>
<dbReference type="GO" id="GO:0004519">
    <property type="term" value="F:endonuclease activity"/>
    <property type="evidence" value="ECO:0007669"/>
    <property type="project" value="UniProtKB-KW"/>
</dbReference>
<evidence type="ECO:0000256" key="7">
    <source>
        <dbReference type="SAM" id="MobiDB-lite"/>
    </source>
</evidence>
<feature type="signal peptide" evidence="8">
    <location>
        <begin position="1"/>
        <end position="23"/>
    </location>
</feature>
<keyword evidence="1" id="KW-0540">Nuclease</keyword>
<dbReference type="Gene3D" id="1.10.575.10">
    <property type="entry name" value="P1 Nuclease"/>
    <property type="match status" value="1"/>
</dbReference>
<evidence type="ECO:0000256" key="4">
    <source>
        <dbReference type="ARBA" id="ARBA00022801"/>
    </source>
</evidence>
<keyword evidence="3" id="KW-0255">Endonuclease</keyword>
<dbReference type="GO" id="GO:0006308">
    <property type="term" value="P:DNA catabolic process"/>
    <property type="evidence" value="ECO:0007669"/>
    <property type="project" value="InterPro"/>
</dbReference>
<sequence>MRPVVRLSAAVAAIGLAMIPAVAASWGNTGHRLIGVLAIQGLPTEVPAFLRTAQVAQDMGEFAREPDRSKGAGRVHDHNRDPAHFVDIDDEGRVLGGPVFAEMQPTRQEYEKALQAAGTDSWKAGYLQYSTIDAYQQLVHDFGYWRVLTAAEKTAKGKQRAWIKADKVRREKLLLANLGNLAHYVGDGSQPLHTTTHYNGWGDYPNPKGYTTERIHSPFEGEFVAGAVTMNGVRAQMKPFADCNCPIDKRVLGYLAKTQTYVEPLYQMWGEGNFRPGSTKGAEFATERLAAGASELRDLIVLAWRDSAKTKVGWPAVTVADVEAGKADPWTALLGKD</sequence>
<dbReference type="KEGG" id="cmb:CSW64_08095"/>
<keyword evidence="6" id="KW-0325">Glycoprotein</keyword>
<evidence type="ECO:0000256" key="6">
    <source>
        <dbReference type="ARBA" id="ARBA00023180"/>
    </source>
</evidence>
<feature type="chain" id="PRO_5013830610" evidence="8">
    <location>
        <begin position="24"/>
        <end position="337"/>
    </location>
</feature>
<dbReference type="Proteomes" id="UP000228945">
    <property type="component" value="Chromosome"/>
</dbReference>
<name>A0A2D2AWJ8_9CAUL</name>